<dbReference type="EMBL" id="VSRL01000060">
    <property type="protein sequence ID" value="NKE58642.1"/>
    <property type="molecule type" value="Genomic_DNA"/>
</dbReference>
<dbReference type="Proteomes" id="UP001515943">
    <property type="component" value="Unassembled WGS sequence"/>
</dbReference>
<sequence length="464" mass="50911">MNHPAVWCSERAKPLRGQRSRVLLSVIARLRNCNLRGPAMRLLAQVTDDPLSGLSPSVYETGRLVALAPWLKGHDARIRYLLDTQRPDGTWGGPAEYALVPTLSAVDALGRHPAARRGLEALRKLLSLPLTPPDTVAVELIVPALAERLGLHTPVDPRPLHALRQRPLPEKLWHTLEIFGPRPEVTTVNGIVAASPAATAVQLQGPRPGESLDYLETVQHRHGGPVPAGVPVPLFERSWIIVALKSAGLDVPDPMVGQIEAAFGQDGAAAGPGLPADADDTATALHALALCDSPVSTAALHRYREARHFSCFPDERTPSTSTNAHALQAIGHDRQLEEWLRDMQDPGGYWLDKWHASPYYATACVTNALQGNEKAVNWVLDTQNDDGSWGRWEGTYEETAYAIRILSHTRQDVSEAMIRGAKFLNDWGDQKHPPLWHDKDLYTPTRIVRAEGMAALHLTCAVRR</sequence>
<evidence type="ECO:0000313" key="2">
    <source>
        <dbReference type="Proteomes" id="UP001515943"/>
    </source>
</evidence>
<dbReference type="Gene3D" id="1.50.10.20">
    <property type="match status" value="1"/>
</dbReference>
<evidence type="ECO:0000313" key="1">
    <source>
        <dbReference type="EMBL" id="NKE58642.1"/>
    </source>
</evidence>
<evidence type="ECO:0008006" key="3">
    <source>
        <dbReference type="Google" id="ProtNLM"/>
    </source>
</evidence>
<organism evidence="1 2">
    <name type="scientific">Lentzea indica</name>
    <dbReference type="NCBI Taxonomy" id="2604800"/>
    <lineage>
        <taxon>Bacteria</taxon>
        <taxon>Bacillati</taxon>
        <taxon>Actinomycetota</taxon>
        <taxon>Actinomycetes</taxon>
        <taxon>Pseudonocardiales</taxon>
        <taxon>Pseudonocardiaceae</taxon>
        <taxon>Lentzea</taxon>
    </lineage>
</organism>
<dbReference type="PANTHER" id="PTHR31739:SF25">
    <property type="entry name" value="(E,E)-GERANYLLINALOOL SYNTHASE"/>
    <property type="match status" value="1"/>
</dbReference>
<comment type="caution">
    <text evidence="1">The sequence shown here is derived from an EMBL/GenBank/DDBJ whole genome shotgun (WGS) entry which is preliminary data.</text>
</comment>
<proteinExistence type="predicted"/>
<keyword evidence="2" id="KW-1185">Reference proteome</keyword>
<dbReference type="PANTHER" id="PTHR31739">
    <property type="entry name" value="ENT-COPALYL DIPHOSPHATE SYNTHASE, CHLOROPLASTIC"/>
    <property type="match status" value="1"/>
</dbReference>
<accession>A0ABX1FJ72</accession>
<dbReference type="InterPro" id="IPR008930">
    <property type="entry name" value="Terpenoid_cyclase/PrenylTrfase"/>
</dbReference>
<protein>
    <recommendedName>
        <fullName evidence="3">Squalene cyclase C-terminal domain-containing protein</fullName>
    </recommendedName>
</protein>
<name>A0ABX1FJ72_9PSEU</name>
<dbReference type="Gene3D" id="1.50.10.160">
    <property type="match status" value="1"/>
</dbReference>
<reference evidence="1 2" key="1">
    <citation type="submission" date="2019-08" db="EMBL/GenBank/DDBJ databases">
        <title>Lentzea from Indian Himalayas.</title>
        <authorList>
            <person name="Mandal S."/>
            <person name="Mallick Gupta A."/>
            <person name="Maiti P.K."/>
            <person name="Sarkar J."/>
            <person name="Mandal S."/>
        </authorList>
    </citation>
    <scope>NUCLEOTIDE SEQUENCE [LARGE SCALE GENOMIC DNA]</scope>
    <source>
        <strain evidence="1 2">PSKA42</strain>
    </source>
</reference>
<gene>
    <name evidence="1" type="ORF">FXN61_18200</name>
</gene>
<dbReference type="SUPFAM" id="SSF48239">
    <property type="entry name" value="Terpenoid cyclases/Protein prenyltransferases"/>
    <property type="match status" value="2"/>
</dbReference>
<dbReference type="InterPro" id="IPR050148">
    <property type="entry name" value="Terpene_synthase-like"/>
</dbReference>